<organism evidence="1 2">
    <name type="scientific">Pseudocercospora fijiensis (strain CIRAD86)</name>
    <name type="common">Black leaf streak disease fungus</name>
    <name type="synonym">Mycosphaerella fijiensis</name>
    <dbReference type="NCBI Taxonomy" id="383855"/>
    <lineage>
        <taxon>Eukaryota</taxon>
        <taxon>Fungi</taxon>
        <taxon>Dikarya</taxon>
        <taxon>Ascomycota</taxon>
        <taxon>Pezizomycotina</taxon>
        <taxon>Dothideomycetes</taxon>
        <taxon>Dothideomycetidae</taxon>
        <taxon>Mycosphaerellales</taxon>
        <taxon>Mycosphaerellaceae</taxon>
        <taxon>Pseudocercospora</taxon>
    </lineage>
</organism>
<proteinExistence type="predicted"/>
<gene>
    <name evidence="1" type="ORF">MYCFIDRAFT_31967</name>
</gene>
<dbReference type="AlphaFoldDB" id="M3ASU8"/>
<keyword evidence="2" id="KW-1185">Reference proteome</keyword>
<evidence type="ECO:0000313" key="2">
    <source>
        <dbReference type="Proteomes" id="UP000016932"/>
    </source>
</evidence>
<dbReference type="GeneID" id="19338832"/>
<dbReference type="HOGENOM" id="CLU_1590409_0_0_1"/>
<dbReference type="Proteomes" id="UP000016932">
    <property type="component" value="Unassembled WGS sequence"/>
</dbReference>
<evidence type="ECO:0000313" key="1">
    <source>
        <dbReference type="EMBL" id="EME80567.1"/>
    </source>
</evidence>
<name>M3ASU8_PSEFD</name>
<feature type="non-terminal residue" evidence="1">
    <location>
        <position position="1"/>
    </location>
</feature>
<accession>M3ASU8</accession>
<dbReference type="EMBL" id="KB446561">
    <property type="protein sequence ID" value="EME80567.1"/>
    <property type="molecule type" value="Genomic_DNA"/>
</dbReference>
<dbReference type="RefSeq" id="XP_007928807.1">
    <property type="nucleotide sequence ID" value="XM_007930616.1"/>
</dbReference>
<dbReference type="eggNOG" id="ENOG502T23N">
    <property type="taxonomic scope" value="Eukaryota"/>
</dbReference>
<sequence length="168" mass="18228">AMFTMKVDSDGFTHIADDGVIRSWAANGTVIDAVRLTNSQLLEQISNVPAHLKPFVPHLKKVYAHVDGHDVPESQLYHPTRINTPTEFGGPTVLQAAQSLNPADVLRRQSQDPRWCIGRICTRSSACQYLGCLVCHDFDVILLSRKVCAGPIIPPSRGSGGGELRGSA</sequence>
<dbReference type="STRING" id="383855.M3ASU8"/>
<protein>
    <submittedName>
        <fullName evidence="1">Uncharacterized protein</fullName>
    </submittedName>
</protein>
<dbReference type="KEGG" id="pfj:MYCFIDRAFT_31967"/>
<reference evidence="1 2" key="1">
    <citation type="journal article" date="2012" name="PLoS Pathog.">
        <title>Diverse lifestyles and strategies of plant pathogenesis encoded in the genomes of eighteen Dothideomycetes fungi.</title>
        <authorList>
            <person name="Ohm R.A."/>
            <person name="Feau N."/>
            <person name="Henrissat B."/>
            <person name="Schoch C.L."/>
            <person name="Horwitz B.A."/>
            <person name="Barry K.W."/>
            <person name="Condon B.J."/>
            <person name="Copeland A.C."/>
            <person name="Dhillon B."/>
            <person name="Glaser F."/>
            <person name="Hesse C.N."/>
            <person name="Kosti I."/>
            <person name="LaButti K."/>
            <person name="Lindquist E.A."/>
            <person name="Lucas S."/>
            <person name="Salamov A.A."/>
            <person name="Bradshaw R.E."/>
            <person name="Ciuffetti L."/>
            <person name="Hamelin R.C."/>
            <person name="Kema G.H.J."/>
            <person name="Lawrence C."/>
            <person name="Scott J.A."/>
            <person name="Spatafora J.W."/>
            <person name="Turgeon B.G."/>
            <person name="de Wit P.J.G.M."/>
            <person name="Zhong S."/>
            <person name="Goodwin S.B."/>
            <person name="Grigoriev I.V."/>
        </authorList>
    </citation>
    <scope>NUCLEOTIDE SEQUENCE [LARGE SCALE GENOMIC DNA]</scope>
    <source>
        <strain evidence="1 2">CIRAD86</strain>
    </source>
</reference>
<dbReference type="OrthoDB" id="3660917at2759"/>
<dbReference type="VEuPathDB" id="FungiDB:MYCFIDRAFT_31967"/>